<evidence type="ECO:0000256" key="1">
    <source>
        <dbReference type="SAM" id="Phobius"/>
    </source>
</evidence>
<protein>
    <submittedName>
        <fullName evidence="2">Uncharacterized protein</fullName>
    </submittedName>
</protein>
<feature type="transmembrane region" description="Helical" evidence="1">
    <location>
        <begin position="96"/>
        <end position="119"/>
    </location>
</feature>
<sequence length="339" mass="39969">MSTLQQLGADFPNGNWIYDNCVFKSRKFKVYYISGFYLLLHEIKTVLVGWQFLFKALLEKRENYIVDSVRQDFRYVVSQLNNAGSTFNKLDLSNKAIFALVVVGLALPIFLFTLIYVLLKIIYSYTRLVCEMGMNKSRVGSFNLSLNDSAIVLYSRNLSEYPEEYKRSIITHEHMHLIQYFYKSKFSIKVKHLSNTAMNYVFSVDKLKRDYFCYIISEQELEVRIHEMLVSYYRAYDKLPESLSELETCYLEYIIGENYDKNGNVYVSKMVYRNHTNADDLRLIYMSVKPKFDEIFMSELIGVLYANLLDYYGLDYRSKVIRSEIAGPNLSSYLYQKIF</sequence>
<gene>
    <name evidence="2" type="ORF">Q4535_04385</name>
</gene>
<name>A0AAP4TX82_9GAMM</name>
<keyword evidence="1" id="KW-0472">Membrane</keyword>
<comment type="caution">
    <text evidence="2">The sequence shown here is derived from an EMBL/GenBank/DDBJ whole genome shotgun (WGS) entry which is preliminary data.</text>
</comment>
<dbReference type="Proteomes" id="UP001170481">
    <property type="component" value="Unassembled WGS sequence"/>
</dbReference>
<organism evidence="2 3">
    <name type="scientific">Cobetia amphilecti</name>
    <dbReference type="NCBI Taxonomy" id="1055104"/>
    <lineage>
        <taxon>Bacteria</taxon>
        <taxon>Pseudomonadati</taxon>
        <taxon>Pseudomonadota</taxon>
        <taxon>Gammaproteobacteria</taxon>
        <taxon>Oceanospirillales</taxon>
        <taxon>Halomonadaceae</taxon>
        <taxon>Cobetia</taxon>
    </lineage>
</organism>
<feature type="transmembrane region" description="Helical" evidence="1">
    <location>
        <begin position="30"/>
        <end position="53"/>
    </location>
</feature>
<evidence type="ECO:0000313" key="2">
    <source>
        <dbReference type="EMBL" id="MDO6671350.1"/>
    </source>
</evidence>
<keyword evidence="1" id="KW-1133">Transmembrane helix</keyword>
<dbReference type="RefSeq" id="WP_303593017.1">
    <property type="nucleotide sequence ID" value="NZ_JAUORK010000004.1"/>
</dbReference>
<keyword evidence="1" id="KW-0812">Transmembrane</keyword>
<evidence type="ECO:0000313" key="3">
    <source>
        <dbReference type="Proteomes" id="UP001170481"/>
    </source>
</evidence>
<dbReference type="AlphaFoldDB" id="A0AAP4TX82"/>
<dbReference type="EMBL" id="JAUORK010000004">
    <property type="protein sequence ID" value="MDO6671350.1"/>
    <property type="molecule type" value="Genomic_DNA"/>
</dbReference>
<accession>A0AAP4TX82</accession>
<reference evidence="2" key="1">
    <citation type="submission" date="2023-07" db="EMBL/GenBank/DDBJ databases">
        <title>Genome content predicts the carbon catabolic preferences of heterotrophic bacteria.</title>
        <authorList>
            <person name="Gralka M."/>
        </authorList>
    </citation>
    <scope>NUCLEOTIDE SEQUENCE</scope>
    <source>
        <strain evidence="2">C2R13</strain>
    </source>
</reference>
<proteinExistence type="predicted"/>